<comment type="similarity">
    <text evidence="2 10 11">Belongs to the TonB-dependent receptor family.</text>
</comment>
<feature type="domain" description="TonB-dependent receptor plug" evidence="15">
    <location>
        <begin position="52"/>
        <end position="165"/>
    </location>
</feature>
<dbReference type="InterPro" id="IPR037066">
    <property type="entry name" value="Plug_dom_sf"/>
</dbReference>
<keyword evidence="5 10" id="KW-0812">Transmembrane</keyword>
<dbReference type="Proteomes" id="UP000218437">
    <property type="component" value="Chromosome"/>
</dbReference>
<dbReference type="PANTHER" id="PTHR47234:SF2">
    <property type="entry name" value="TONB-DEPENDENT RECEPTOR"/>
    <property type="match status" value="1"/>
</dbReference>
<dbReference type="Gene3D" id="2.40.170.20">
    <property type="entry name" value="TonB-dependent receptor, beta-barrel domain"/>
    <property type="match status" value="1"/>
</dbReference>
<feature type="region of interest" description="Disordered" evidence="12">
    <location>
        <begin position="693"/>
        <end position="715"/>
    </location>
</feature>
<sequence>MLNETVLARSVRLICAGSIVLTMHSAFAQTQEENVTRVQVTGSRLTSPNAVSPSPLQILTSADIAASGATNLQELLLKNPTLGTPTISRTNSNFQTASVGVATVDLRNLGTSRTLVLVNGRRFVSGIPGESAVDMNTIPTDFIERVELLTGGASAAYGSDAVAGVVNIILKRNFNGVLVDASLGQSDHHDDSKKKLAITFGTSSADGASNVMGHFGYSKQGAVYSRDRNGTDVDNQSKAAITGKAADIFTPISPFYSSISPQGRFFHDTGDFTYDKAGNVIPWSTNGTAALAATGFNRNAFRTIAVPTERFLFATNGTHAFDENHSAFFEGTYSSTKVTSRIEPFALQAGDIFPDTGQVPAGTLVNGVVVRNPLVPQYLYDRITDNDGDGIPDYSFTRRLSEVGTRGSTAERDTFRLATGLKGTIMDWNYEAFVSYGKTKEAQNSSGQVNVQNFRNALLGTPDGAGGVQCSDAIARQQGCVPINIFGYNTISPEALKYVTAPGSLITSTTQKIAGGNLSGELFQLPAGKVGLSGGFEWRQEESSSIPDPLTQAGLNAGNATPPTYGKFNVKEAYLETLVPLLKDKFLAKQLDFRAAYRVGDYSTVGHTNSWNMGLEWAPTSDVKFRATRSISTRAPNINELYSPPSQDFPSGLTDPCLGVTAGTPGATADACRANPYVLANIQANGTFKQSQSDLQGISGYNRGNPDLKAEQGRSTTVGVVLTPRSIPMLSKFTFTADYFDIKISDAIVSTPRQYALSQCYGGGNPAFCSFITRRAATSGDNNVGALTYIDSAVSNSGGLATEGVDLTASWVDMVGPGRLSAKIQYTYVKEGYVIPLKDADKSKEKRDLFAGEIGAAKNKANLNLAYKWGTFGISSTTTFIGSSALDDQYLAQFKLPADSIKVGSRTYQDFQLTFDVKKQVQLYLGIDNAFDTSAPMILSGVTGNSTGTNTNAGTYDPIGRRYYVGVRVTM</sequence>
<evidence type="ECO:0000256" key="8">
    <source>
        <dbReference type="ARBA" id="ARBA00023170"/>
    </source>
</evidence>
<proteinExistence type="inferred from homology"/>
<evidence type="ECO:0000256" key="4">
    <source>
        <dbReference type="ARBA" id="ARBA00022452"/>
    </source>
</evidence>
<evidence type="ECO:0000259" key="14">
    <source>
        <dbReference type="Pfam" id="PF00593"/>
    </source>
</evidence>
<evidence type="ECO:0000256" key="2">
    <source>
        <dbReference type="ARBA" id="ARBA00009810"/>
    </source>
</evidence>
<evidence type="ECO:0000256" key="3">
    <source>
        <dbReference type="ARBA" id="ARBA00022448"/>
    </source>
</evidence>
<dbReference type="Pfam" id="PF07715">
    <property type="entry name" value="Plug"/>
    <property type="match status" value="1"/>
</dbReference>
<dbReference type="SUPFAM" id="SSF56935">
    <property type="entry name" value="Porins"/>
    <property type="match status" value="1"/>
</dbReference>
<evidence type="ECO:0000256" key="10">
    <source>
        <dbReference type="PROSITE-ProRule" id="PRU01360"/>
    </source>
</evidence>
<evidence type="ECO:0000313" key="17">
    <source>
        <dbReference type="Proteomes" id="UP000218437"/>
    </source>
</evidence>
<dbReference type="InterPro" id="IPR012910">
    <property type="entry name" value="Plug_dom"/>
</dbReference>
<keyword evidence="8 16" id="KW-0675">Receptor</keyword>
<dbReference type="Pfam" id="PF00593">
    <property type="entry name" value="TonB_dep_Rec_b-barrel"/>
    <property type="match status" value="1"/>
</dbReference>
<evidence type="ECO:0000256" key="12">
    <source>
        <dbReference type="SAM" id="MobiDB-lite"/>
    </source>
</evidence>
<evidence type="ECO:0000256" key="11">
    <source>
        <dbReference type="RuleBase" id="RU003357"/>
    </source>
</evidence>
<evidence type="ECO:0000259" key="15">
    <source>
        <dbReference type="Pfam" id="PF07715"/>
    </source>
</evidence>
<dbReference type="PANTHER" id="PTHR47234">
    <property type="match status" value="1"/>
</dbReference>
<feature type="signal peptide" evidence="13">
    <location>
        <begin position="1"/>
        <end position="28"/>
    </location>
</feature>
<evidence type="ECO:0000256" key="6">
    <source>
        <dbReference type="ARBA" id="ARBA00023077"/>
    </source>
</evidence>
<dbReference type="GO" id="GO:0009279">
    <property type="term" value="C:cell outer membrane"/>
    <property type="evidence" value="ECO:0007669"/>
    <property type="project" value="UniProtKB-SubCell"/>
</dbReference>
<dbReference type="EMBL" id="CP023422">
    <property type="protein sequence ID" value="ATD59888.1"/>
    <property type="molecule type" value="Genomic_DNA"/>
</dbReference>
<keyword evidence="4 10" id="KW-1134">Transmembrane beta strand</keyword>
<evidence type="ECO:0000256" key="9">
    <source>
        <dbReference type="ARBA" id="ARBA00023237"/>
    </source>
</evidence>
<feature type="domain" description="TonB-dependent receptor-like beta-barrel" evidence="14">
    <location>
        <begin position="380"/>
        <end position="929"/>
    </location>
</feature>
<evidence type="ECO:0000256" key="1">
    <source>
        <dbReference type="ARBA" id="ARBA00004571"/>
    </source>
</evidence>
<keyword evidence="17" id="KW-1185">Reference proteome</keyword>
<evidence type="ECO:0000256" key="7">
    <source>
        <dbReference type="ARBA" id="ARBA00023136"/>
    </source>
</evidence>
<feature type="chain" id="PRO_5012583923" evidence="13">
    <location>
        <begin position="29"/>
        <end position="971"/>
    </location>
</feature>
<evidence type="ECO:0000256" key="13">
    <source>
        <dbReference type="SAM" id="SignalP"/>
    </source>
</evidence>
<keyword evidence="6 11" id="KW-0798">TonB box</keyword>
<dbReference type="InterPro" id="IPR039426">
    <property type="entry name" value="TonB-dep_rcpt-like"/>
</dbReference>
<protein>
    <submittedName>
        <fullName evidence="16">TonB-dependent receptor</fullName>
    </submittedName>
</protein>
<dbReference type="AlphaFoldDB" id="A0A290WT74"/>
<evidence type="ECO:0000256" key="5">
    <source>
        <dbReference type="ARBA" id="ARBA00022692"/>
    </source>
</evidence>
<keyword evidence="3 10" id="KW-0813">Transport</keyword>
<organism evidence="16 17">
    <name type="scientific">Janthinobacterium svalbardensis</name>
    <dbReference type="NCBI Taxonomy" id="368607"/>
    <lineage>
        <taxon>Bacteria</taxon>
        <taxon>Pseudomonadati</taxon>
        <taxon>Pseudomonadota</taxon>
        <taxon>Betaproteobacteria</taxon>
        <taxon>Burkholderiales</taxon>
        <taxon>Oxalobacteraceae</taxon>
        <taxon>Janthinobacterium</taxon>
    </lineage>
</organism>
<keyword evidence="13" id="KW-0732">Signal</keyword>
<name>A0A290WT74_9BURK</name>
<keyword evidence="9 10" id="KW-0998">Cell outer membrane</keyword>
<gene>
    <name evidence="16" type="ORF">CNX70_06565</name>
</gene>
<dbReference type="InterPro" id="IPR036942">
    <property type="entry name" value="Beta-barrel_TonB_sf"/>
</dbReference>
<reference evidence="16 17" key="1">
    <citation type="submission" date="2017-09" db="EMBL/GenBank/DDBJ databases">
        <title>Complete genome sequence of Janthinobacterium svalbardensis PAMC 27463.</title>
        <authorList>
            <person name="Cho Y.-J."/>
            <person name="Cho A."/>
            <person name="Kim O.-S."/>
            <person name="Lee J.-I."/>
        </authorList>
    </citation>
    <scope>NUCLEOTIDE SEQUENCE [LARGE SCALE GENOMIC DNA]</scope>
    <source>
        <strain evidence="16 17">PAMC 27463</strain>
    </source>
</reference>
<keyword evidence="7 10" id="KW-0472">Membrane</keyword>
<dbReference type="Gene3D" id="2.170.130.10">
    <property type="entry name" value="TonB-dependent receptor, plug domain"/>
    <property type="match status" value="1"/>
</dbReference>
<evidence type="ECO:0000313" key="16">
    <source>
        <dbReference type="EMBL" id="ATD59888.1"/>
    </source>
</evidence>
<dbReference type="InterPro" id="IPR000531">
    <property type="entry name" value="Beta-barrel_TonB"/>
</dbReference>
<comment type="subcellular location">
    <subcellularLocation>
        <location evidence="1 10">Cell outer membrane</location>
        <topology evidence="1 10">Multi-pass membrane protein</topology>
    </subcellularLocation>
</comment>
<dbReference type="KEGG" id="jsv:CNX70_06565"/>
<accession>A0A290WT74</accession>
<dbReference type="PROSITE" id="PS52016">
    <property type="entry name" value="TONB_DEPENDENT_REC_3"/>
    <property type="match status" value="1"/>
</dbReference>